<dbReference type="GO" id="GO:0031124">
    <property type="term" value="P:mRNA 3'-end processing"/>
    <property type="evidence" value="ECO:0007669"/>
    <property type="project" value="EnsemblFungi"/>
</dbReference>
<feature type="non-terminal residue" evidence="6">
    <location>
        <position position="367"/>
    </location>
</feature>
<dbReference type="GO" id="GO:0006362">
    <property type="term" value="P:transcription elongation by RNA polymerase I"/>
    <property type="evidence" value="ECO:0007669"/>
    <property type="project" value="EnsemblFungi"/>
</dbReference>
<feature type="non-terminal residue" evidence="6">
    <location>
        <position position="1"/>
    </location>
</feature>
<accession>A0A1D2VKI0</accession>
<comment type="similarity">
    <text evidence="2">Belongs to the CDC73 family.</text>
</comment>
<feature type="domain" description="Cell division control protein 73 C-terminal" evidence="5">
    <location>
        <begin position="209"/>
        <end position="360"/>
    </location>
</feature>
<dbReference type="GO" id="GO:0045910">
    <property type="term" value="P:negative regulation of DNA recombination"/>
    <property type="evidence" value="ECO:0007669"/>
    <property type="project" value="EnsemblFungi"/>
</dbReference>
<keyword evidence="7" id="KW-1185">Reference proteome</keyword>
<dbReference type="FunCoup" id="A0A1D2VKI0">
    <property type="interactions" value="220"/>
</dbReference>
<dbReference type="InParanoid" id="A0A1D2VKI0"/>
<dbReference type="GO" id="GO:2001209">
    <property type="term" value="P:positive regulation of transcription elongation by RNA polymerase I"/>
    <property type="evidence" value="ECO:0007669"/>
    <property type="project" value="EnsemblFungi"/>
</dbReference>
<sequence>LILLRDAILEQKEIQLLDENDSNTNDITLAAYLKIDQKICDLTTLTNFIVENTKLSLKVIYQSWVHRDSAGSTYLSDSQLKNIKTLSFQERSDLNKWLKGELKVSAHIRDINNSNHDNNYERNNNQNLNRNNFDSNNINDSFTNNNIYENMNNERTIVDHNTYLHGSKPIDFGYLVTDIDFKIIENLKKKSSSNSTSFKDRKRKNANKMKDPIILISPASSSIITMGNIKSFLEDGVFSTKDPISSTHNYLDLLKVTRNSKNFGRLKFLVVNSTEKFTKPQYWDRVVAVFTTGQEWQFKNYKWNNPNDLFSNIKGYYFGYKGDMVPEKVNKWNVEKIELERYARFKDRQVVEWFWQNLEKNMLSKGW</sequence>
<dbReference type="Proteomes" id="UP000095038">
    <property type="component" value="Unassembled WGS sequence"/>
</dbReference>
<proteinExistence type="inferred from homology"/>
<dbReference type="GO" id="GO:1990269">
    <property type="term" value="F:RNA polymerase II C-terminal domain phosphoserine binding"/>
    <property type="evidence" value="ECO:0007669"/>
    <property type="project" value="EnsemblFungi"/>
</dbReference>
<dbReference type="PANTHER" id="PTHR12466">
    <property type="entry name" value="CDC73 DOMAIN PROTEIN"/>
    <property type="match status" value="1"/>
</dbReference>
<dbReference type="InterPro" id="IPR007852">
    <property type="entry name" value="Cdc73/Parafibromin"/>
</dbReference>
<evidence type="ECO:0000259" key="5">
    <source>
        <dbReference type="Pfam" id="PF05179"/>
    </source>
</evidence>
<evidence type="ECO:0000313" key="6">
    <source>
        <dbReference type="EMBL" id="ODV62112.1"/>
    </source>
</evidence>
<dbReference type="RefSeq" id="XP_020048419.1">
    <property type="nucleotide sequence ID" value="XM_020189561.1"/>
</dbReference>
<dbReference type="InterPro" id="IPR031336">
    <property type="entry name" value="CDC73_C"/>
</dbReference>
<comment type="subcellular location">
    <subcellularLocation>
        <location evidence="1">Nucleus</location>
    </subcellularLocation>
</comment>
<dbReference type="Gene3D" id="3.40.50.11990">
    <property type="entry name" value="RNA polymerase II accessory factor, Cdc73 C-terminal domain"/>
    <property type="match status" value="1"/>
</dbReference>
<dbReference type="GeneID" id="30963197"/>
<reference evidence="7" key="1">
    <citation type="submission" date="2016-05" db="EMBL/GenBank/DDBJ databases">
        <title>Comparative genomics of biotechnologically important yeasts.</title>
        <authorList>
            <consortium name="DOE Joint Genome Institute"/>
            <person name="Riley R."/>
            <person name="Haridas S."/>
            <person name="Wolfe K.H."/>
            <person name="Lopes M.R."/>
            <person name="Hittinger C.T."/>
            <person name="Goker M."/>
            <person name="Salamov A."/>
            <person name="Wisecaver J."/>
            <person name="Long T.M."/>
            <person name="Aerts A.L."/>
            <person name="Barry K."/>
            <person name="Choi C."/>
            <person name="Clum A."/>
            <person name="Coughlan A.Y."/>
            <person name="Deshpande S."/>
            <person name="Douglass A.P."/>
            <person name="Hanson S.J."/>
            <person name="Klenk H.-P."/>
            <person name="Labutti K."/>
            <person name="Lapidus A."/>
            <person name="Lindquist E."/>
            <person name="Lipzen A."/>
            <person name="Meier-Kolthoff J.P."/>
            <person name="Ohm R.A."/>
            <person name="Otillar R.P."/>
            <person name="Pangilinan J."/>
            <person name="Peng Y."/>
            <person name="Rokas A."/>
            <person name="Rosa C.A."/>
            <person name="Scheuner C."/>
            <person name="Sibirny A.A."/>
            <person name="Slot J.C."/>
            <person name="Stielow J.B."/>
            <person name="Sun H."/>
            <person name="Kurtzman C.P."/>
            <person name="Blackwell M."/>
            <person name="Grigoriev I.V."/>
            <person name="Jeffries T.W."/>
        </authorList>
    </citation>
    <scope>NUCLEOTIDE SEQUENCE [LARGE SCALE GENOMIC DNA]</scope>
    <source>
        <strain evidence="7">DSM 1968</strain>
    </source>
</reference>
<evidence type="ECO:0000256" key="1">
    <source>
        <dbReference type="ARBA" id="ARBA00004123"/>
    </source>
</evidence>
<dbReference type="GO" id="GO:0006368">
    <property type="term" value="P:transcription elongation by RNA polymerase II"/>
    <property type="evidence" value="ECO:0007669"/>
    <property type="project" value="EnsemblFungi"/>
</dbReference>
<keyword evidence="4" id="KW-0539">Nucleus</keyword>
<evidence type="ECO:0000256" key="3">
    <source>
        <dbReference type="ARBA" id="ARBA00023163"/>
    </source>
</evidence>
<dbReference type="GO" id="GO:0000791">
    <property type="term" value="C:euchromatin"/>
    <property type="evidence" value="ECO:0007669"/>
    <property type="project" value="EnsemblFungi"/>
</dbReference>
<keyword evidence="3" id="KW-0804">Transcription</keyword>
<dbReference type="PANTHER" id="PTHR12466:SF8">
    <property type="entry name" value="PARAFIBROMIN"/>
    <property type="match status" value="1"/>
</dbReference>
<dbReference type="Pfam" id="PF05179">
    <property type="entry name" value="CDC73_C"/>
    <property type="match status" value="1"/>
</dbReference>
<organism evidence="6 7">
    <name type="scientific">Ascoidea rubescens DSM 1968</name>
    <dbReference type="NCBI Taxonomy" id="1344418"/>
    <lineage>
        <taxon>Eukaryota</taxon>
        <taxon>Fungi</taxon>
        <taxon>Dikarya</taxon>
        <taxon>Ascomycota</taxon>
        <taxon>Saccharomycotina</taxon>
        <taxon>Saccharomycetes</taxon>
        <taxon>Ascoideaceae</taxon>
        <taxon>Ascoidea</taxon>
    </lineage>
</organism>
<dbReference type="InterPro" id="IPR038103">
    <property type="entry name" value="CDC73_C_sf"/>
</dbReference>
<dbReference type="GO" id="GO:0090262">
    <property type="term" value="P:regulation of transcription-coupled nucleotide-excision repair"/>
    <property type="evidence" value="ECO:0007669"/>
    <property type="project" value="EnsemblFungi"/>
</dbReference>
<dbReference type="EMBL" id="KV454478">
    <property type="protein sequence ID" value="ODV62112.1"/>
    <property type="molecule type" value="Genomic_DNA"/>
</dbReference>
<dbReference type="GO" id="GO:0032968">
    <property type="term" value="P:positive regulation of transcription elongation by RNA polymerase II"/>
    <property type="evidence" value="ECO:0007669"/>
    <property type="project" value="EnsemblFungi"/>
</dbReference>
<protein>
    <submittedName>
        <fullName evidence="6">CDC73-domain-containing protein</fullName>
    </submittedName>
</protein>
<evidence type="ECO:0000256" key="4">
    <source>
        <dbReference type="ARBA" id="ARBA00023242"/>
    </source>
</evidence>
<name>A0A1D2VKI0_9ASCO</name>
<dbReference type="AlphaFoldDB" id="A0A1D2VKI0"/>
<gene>
    <name evidence="6" type="ORF">ASCRUDRAFT_18849</name>
</gene>
<dbReference type="STRING" id="1344418.A0A1D2VKI0"/>
<dbReference type="GO" id="GO:0003682">
    <property type="term" value="F:chromatin binding"/>
    <property type="evidence" value="ECO:0007669"/>
    <property type="project" value="EnsemblFungi"/>
</dbReference>
<dbReference type="GO" id="GO:0016593">
    <property type="term" value="C:Cdc73/Paf1 complex"/>
    <property type="evidence" value="ECO:0007669"/>
    <property type="project" value="EnsemblFungi"/>
</dbReference>
<evidence type="ECO:0000256" key="2">
    <source>
        <dbReference type="ARBA" id="ARBA00010427"/>
    </source>
</evidence>
<evidence type="ECO:0000313" key="7">
    <source>
        <dbReference type="Proteomes" id="UP000095038"/>
    </source>
</evidence>
<dbReference type="OrthoDB" id="2186602at2759"/>